<evidence type="ECO:0000259" key="5">
    <source>
        <dbReference type="SMART" id="SM00485"/>
    </source>
</evidence>
<dbReference type="GO" id="GO:0003730">
    <property type="term" value="F:mRNA 3'-UTR binding"/>
    <property type="evidence" value="ECO:0007669"/>
    <property type="project" value="TreeGrafter"/>
</dbReference>
<dbReference type="SUPFAM" id="SSF88723">
    <property type="entry name" value="PIN domain-like"/>
    <property type="match status" value="1"/>
</dbReference>
<dbReference type="InterPro" id="IPR006086">
    <property type="entry name" value="XPG-I_dom"/>
</dbReference>
<dbReference type="InterPro" id="IPR022039">
    <property type="entry name" value="MKT1_C"/>
</dbReference>
<dbReference type="GO" id="GO:0004518">
    <property type="term" value="F:nuclease activity"/>
    <property type="evidence" value="ECO:0007669"/>
    <property type="project" value="InterPro"/>
</dbReference>
<gene>
    <name evidence="6" type="ORF">KLDO_g3700</name>
</gene>
<dbReference type="InterPro" id="IPR006084">
    <property type="entry name" value="XPG/Rad2"/>
</dbReference>
<dbReference type="AlphaFoldDB" id="A0A0A8L8Q7"/>
<feature type="domain" description="XPG N-terminal" evidence="5">
    <location>
        <begin position="1"/>
        <end position="100"/>
    </location>
</feature>
<dbReference type="Pfam" id="PF12247">
    <property type="entry name" value="MKT1_N"/>
    <property type="match status" value="1"/>
</dbReference>
<dbReference type="Gene3D" id="3.40.50.1010">
    <property type="entry name" value="5'-nuclease"/>
    <property type="match status" value="1"/>
</dbReference>
<dbReference type="GO" id="GO:0006974">
    <property type="term" value="P:DNA damage response"/>
    <property type="evidence" value="ECO:0007669"/>
    <property type="project" value="UniProtKB-ARBA"/>
</dbReference>
<feature type="domain" description="XPG-I" evidence="4">
    <location>
        <begin position="176"/>
        <end position="245"/>
    </location>
</feature>
<dbReference type="Pfam" id="PF00752">
    <property type="entry name" value="XPG_N"/>
    <property type="match status" value="1"/>
</dbReference>
<name>A0A0A8L8Q7_9SACH</name>
<evidence type="ECO:0000256" key="3">
    <source>
        <dbReference type="SAM" id="MobiDB-lite"/>
    </source>
</evidence>
<dbReference type="Proteomes" id="UP000031516">
    <property type="component" value="Unassembled WGS sequence"/>
</dbReference>
<dbReference type="EMBL" id="CCBQ010000045">
    <property type="protein sequence ID" value="CDO95461.1"/>
    <property type="molecule type" value="Genomic_DNA"/>
</dbReference>
<comment type="similarity">
    <text evidence="2">Belongs to the XPG/RAD2 endonuclease family.</text>
</comment>
<evidence type="ECO:0000313" key="6">
    <source>
        <dbReference type="EMBL" id="CDO95461.1"/>
    </source>
</evidence>
<dbReference type="SMART" id="SM00485">
    <property type="entry name" value="XPGN"/>
    <property type="match status" value="1"/>
</dbReference>
<evidence type="ECO:0000259" key="4">
    <source>
        <dbReference type="SMART" id="SM00484"/>
    </source>
</evidence>
<comment type="caution">
    <text evidence="6">The sequence shown here is derived from an EMBL/GenBank/DDBJ whole genome shotgun (WGS) entry which is preliminary data.</text>
</comment>
<sequence>MPVRSLEAYLFERGVVGSASIDILQNVTLGIDVNHYVSRLLTNKREQYLDAIGGPPTSLRMYIDSDLEVFRENNVTPLFLFPGSLTSNQLEYQSYSSAGAEFLNSIGSQYGSSSGGKSPLASAMSHRNRAWAQWTNMLNQSKSTYIDQPLVPNEAFRYGVPIDLKRFQADLIQYFIEKNIQFQVAPYCSWMQLAHLYELEYIDAIYGPTELLMLKNVPKFIVGMEFPNKEFRFVDSHRVLSELNCGLEDFIDICMAIGNDLQPRTLPPLQVYPSVQLFETALDMSVNGGTNYYTYLLTNPVQIDMSKEIEAYQKGISSLKYMPVLTENGKVEIYSPDSENSIAAESSSSKSSSPNPIPNDVHDFIQQRLPHEYNFYRSIGLIGNDLLTTLTTGIYAEYAPLDGGTSDSYKALVRKTVDTFKNKEINLLTSPINRYYQIKQMKYVTWFSPGTETPLANRMSPTIFETINRIAVRTKNTQEFSIASFINLLSGTKDLSSFISGSVLFPASVPDDEKLTTPFDLLATNFLRMLILLGFYELDVNSNKLTPTKYGILLAELNELDVSAQNAEAIVVLIVFMKLGVLSLSEEVQPATPSALSAATLHTYPKESLYIMVLTRVLTLYQLSQRPGNYYGPIDKKALIFRDHVDLVKKNLCQLFESVTVSSLVSGEFDRLSLDNEGWIYSVVKVMPFKLSSSNTIMAMMWEFYLQKWLHNGHDKEDAMNLISVTFSAYKSVPKLEEEFSKSFELIEQFGTVCARMAELELIEQDELEIYEKAYRFILDTYIK</sequence>
<dbReference type="CDD" id="cd09858">
    <property type="entry name" value="PIN_MKT1"/>
    <property type="match status" value="1"/>
</dbReference>
<dbReference type="SMART" id="SM00484">
    <property type="entry name" value="XPGI"/>
    <property type="match status" value="1"/>
</dbReference>
<feature type="region of interest" description="Disordered" evidence="3">
    <location>
        <begin position="336"/>
        <end position="362"/>
    </location>
</feature>
<accession>A0A0A8L8Q7</accession>
<organism evidence="6 7">
    <name type="scientific">Kluyveromyces dobzhanskii CBS 2104</name>
    <dbReference type="NCBI Taxonomy" id="1427455"/>
    <lineage>
        <taxon>Eukaryota</taxon>
        <taxon>Fungi</taxon>
        <taxon>Dikarya</taxon>
        <taxon>Ascomycota</taxon>
        <taxon>Saccharomycotina</taxon>
        <taxon>Saccharomycetes</taxon>
        <taxon>Saccharomycetales</taxon>
        <taxon>Saccharomycetaceae</taxon>
        <taxon>Kluyveromyces</taxon>
    </lineage>
</organism>
<evidence type="ECO:0000256" key="1">
    <source>
        <dbReference type="ARBA" id="ARBA00022845"/>
    </source>
</evidence>
<dbReference type="InterPro" id="IPR022040">
    <property type="entry name" value="MKT1_N"/>
</dbReference>
<feature type="compositionally biased region" description="Low complexity" evidence="3">
    <location>
        <begin position="338"/>
        <end position="354"/>
    </location>
</feature>
<dbReference type="PANTHER" id="PTHR11081:SF32">
    <property type="entry name" value="POST-TRANSCRIPTIONAL REGULATOR MKT1"/>
    <property type="match status" value="1"/>
</dbReference>
<dbReference type="InterPro" id="IPR006085">
    <property type="entry name" value="XPG_DNA_repair_N"/>
</dbReference>
<dbReference type="GO" id="GO:0006417">
    <property type="term" value="P:regulation of translation"/>
    <property type="evidence" value="ECO:0007669"/>
    <property type="project" value="UniProtKB-KW"/>
</dbReference>
<evidence type="ECO:0000256" key="2">
    <source>
        <dbReference type="ARBA" id="ARBA00024023"/>
    </source>
</evidence>
<dbReference type="InterPro" id="IPR029060">
    <property type="entry name" value="PIN-like_dom_sf"/>
</dbReference>
<dbReference type="OrthoDB" id="17262at2759"/>
<reference evidence="6 7" key="1">
    <citation type="submission" date="2014-03" db="EMBL/GenBank/DDBJ databases">
        <title>The genome of Kluyveromyces dobzhanskii.</title>
        <authorList>
            <person name="Nystedt B."/>
            <person name="Astrom S."/>
        </authorList>
    </citation>
    <scope>NUCLEOTIDE SEQUENCE [LARGE SCALE GENOMIC DNA]</scope>
    <source>
        <strain evidence="6 7">CBS 2104</strain>
    </source>
</reference>
<proteinExistence type="inferred from homology"/>
<evidence type="ECO:0000313" key="7">
    <source>
        <dbReference type="Proteomes" id="UP000031516"/>
    </source>
</evidence>
<keyword evidence="1" id="KW-0810">Translation regulation</keyword>
<protein>
    <submittedName>
        <fullName evidence="6">WGS project CCBQ000000000 data, contig 00015</fullName>
    </submittedName>
</protein>
<keyword evidence="7" id="KW-1185">Reference proteome</keyword>
<dbReference type="Pfam" id="PF12246">
    <property type="entry name" value="MKT1_C"/>
    <property type="match status" value="1"/>
</dbReference>
<dbReference type="PANTHER" id="PTHR11081">
    <property type="entry name" value="FLAP ENDONUCLEASE FAMILY MEMBER"/>
    <property type="match status" value="1"/>
</dbReference>